<dbReference type="EMBL" id="BORJ01000002">
    <property type="protein sequence ID" value="GIN95382.1"/>
    <property type="molecule type" value="Genomic_DNA"/>
</dbReference>
<sequence length="65" mass="7136">MLESEFDVLADGRSLGLLSAIEFDKDRKTGERFETPKAPQVVEMAGKLGLICWSVTYVGTAASHY</sequence>
<accession>A0ABQ4KUL3</accession>
<evidence type="ECO:0000313" key="1">
    <source>
        <dbReference type="EMBL" id="GIN95382.1"/>
    </source>
</evidence>
<proteinExistence type="predicted"/>
<organism evidence="1 2">
    <name type="scientific">Siminovitchia terrae</name>
    <name type="common">Bacillus terrae</name>
    <dbReference type="NCBI Taxonomy" id="1914933"/>
    <lineage>
        <taxon>Bacteria</taxon>
        <taxon>Bacillati</taxon>
        <taxon>Bacillota</taxon>
        <taxon>Bacilli</taxon>
        <taxon>Bacillales</taxon>
        <taxon>Bacillaceae</taxon>
        <taxon>Siminovitchia</taxon>
    </lineage>
</organism>
<evidence type="ECO:0000313" key="2">
    <source>
        <dbReference type="Proteomes" id="UP000680670"/>
    </source>
</evidence>
<protein>
    <submittedName>
        <fullName evidence="1">Uncharacterized protein</fullName>
    </submittedName>
</protein>
<comment type="caution">
    <text evidence="1">The sequence shown here is derived from an EMBL/GenBank/DDBJ whole genome shotgun (WGS) entry which is preliminary data.</text>
</comment>
<dbReference type="Gene3D" id="3.90.1150.10">
    <property type="entry name" value="Aspartate Aminotransferase, domain 1"/>
    <property type="match status" value="1"/>
</dbReference>
<dbReference type="Proteomes" id="UP000680670">
    <property type="component" value="Unassembled WGS sequence"/>
</dbReference>
<dbReference type="InterPro" id="IPR015422">
    <property type="entry name" value="PyrdxlP-dep_Trfase_small"/>
</dbReference>
<keyword evidence="2" id="KW-1185">Reference proteome</keyword>
<name>A0ABQ4KUL3_SIMTE</name>
<reference evidence="1 2" key="1">
    <citation type="submission" date="2021-03" db="EMBL/GenBank/DDBJ databases">
        <title>Antimicrobial resistance genes in bacteria isolated from Japanese honey, and their potential for conferring macrolide and lincosamide resistance in the American foulbrood pathogen Paenibacillus larvae.</title>
        <authorList>
            <person name="Okamoto M."/>
            <person name="Kumagai M."/>
            <person name="Kanamori H."/>
            <person name="Takamatsu D."/>
        </authorList>
    </citation>
    <scope>NUCLEOTIDE SEQUENCE [LARGE SCALE GENOMIC DNA]</scope>
    <source>
        <strain evidence="1 2">J6TS1</strain>
    </source>
</reference>
<gene>
    <name evidence="1" type="ORF">J6TS1_12520</name>
</gene>